<sequence precursor="true">MLVKRLRDCCLVLAIGCCFASGAPAGDPPSGQAVVVGSTAAKSDADDGASPSAKPTASRKTHEEAMAARKQEWMRQRRAILSHSSDLGIGASLGQNRSRQTVIRKDGNADAIARLQASQDAVSSLLLSHSLYQYNDLYGYRLYGRSILFDWHPPVVQQVGRRWVIRPGHFHDHRSHGGRYYRGGNGYSYGRSYDWGSPYSYGSPPLWQP</sequence>
<evidence type="ECO:0000256" key="2">
    <source>
        <dbReference type="SAM" id="SignalP"/>
    </source>
</evidence>
<dbReference type="RefSeq" id="WP_145174099.1">
    <property type="nucleotide sequence ID" value="NZ_CP036525.1"/>
</dbReference>
<protein>
    <submittedName>
        <fullName evidence="3">Uncharacterized protein</fullName>
    </submittedName>
</protein>
<feature type="chain" id="PRO_5022016280" evidence="2">
    <location>
        <begin position="26"/>
        <end position="209"/>
    </location>
</feature>
<evidence type="ECO:0000256" key="1">
    <source>
        <dbReference type="SAM" id="MobiDB-lite"/>
    </source>
</evidence>
<dbReference type="KEGG" id="rlc:K227x_52880"/>
<reference evidence="3 4" key="1">
    <citation type="submission" date="2019-02" db="EMBL/GenBank/DDBJ databases">
        <title>Deep-cultivation of Planctomycetes and their phenomic and genomic characterization uncovers novel biology.</title>
        <authorList>
            <person name="Wiegand S."/>
            <person name="Jogler M."/>
            <person name="Boedeker C."/>
            <person name="Pinto D."/>
            <person name="Vollmers J."/>
            <person name="Rivas-Marin E."/>
            <person name="Kohn T."/>
            <person name="Peeters S.H."/>
            <person name="Heuer A."/>
            <person name="Rast P."/>
            <person name="Oberbeckmann S."/>
            <person name="Bunk B."/>
            <person name="Jeske O."/>
            <person name="Meyerdierks A."/>
            <person name="Storesund J.E."/>
            <person name="Kallscheuer N."/>
            <person name="Luecker S."/>
            <person name="Lage O.M."/>
            <person name="Pohl T."/>
            <person name="Merkel B.J."/>
            <person name="Hornburger P."/>
            <person name="Mueller R.-W."/>
            <person name="Bruemmer F."/>
            <person name="Labrenz M."/>
            <person name="Spormann A.M."/>
            <person name="Op den Camp H."/>
            <person name="Overmann J."/>
            <person name="Amann R."/>
            <person name="Jetten M.S.M."/>
            <person name="Mascher T."/>
            <person name="Medema M.H."/>
            <person name="Devos D.P."/>
            <person name="Kaster A.-K."/>
            <person name="Ovreas L."/>
            <person name="Rohde M."/>
            <person name="Galperin M.Y."/>
            <person name="Jogler C."/>
        </authorList>
    </citation>
    <scope>NUCLEOTIDE SEQUENCE [LARGE SCALE GENOMIC DNA]</scope>
    <source>
        <strain evidence="3 4">K22_7</strain>
    </source>
</reference>
<name>A0A517NIA7_9BACT</name>
<evidence type="ECO:0000313" key="3">
    <source>
        <dbReference type="EMBL" id="QDT06867.1"/>
    </source>
</evidence>
<accession>A0A517NIA7</accession>
<evidence type="ECO:0000313" key="4">
    <source>
        <dbReference type="Proteomes" id="UP000318538"/>
    </source>
</evidence>
<feature type="region of interest" description="Disordered" evidence="1">
    <location>
        <begin position="26"/>
        <end position="62"/>
    </location>
</feature>
<dbReference type="Proteomes" id="UP000318538">
    <property type="component" value="Chromosome"/>
</dbReference>
<keyword evidence="4" id="KW-1185">Reference proteome</keyword>
<organism evidence="3 4">
    <name type="scientific">Rubripirellula lacrimiformis</name>
    <dbReference type="NCBI Taxonomy" id="1930273"/>
    <lineage>
        <taxon>Bacteria</taxon>
        <taxon>Pseudomonadati</taxon>
        <taxon>Planctomycetota</taxon>
        <taxon>Planctomycetia</taxon>
        <taxon>Pirellulales</taxon>
        <taxon>Pirellulaceae</taxon>
        <taxon>Rubripirellula</taxon>
    </lineage>
</organism>
<gene>
    <name evidence="3" type="ORF">K227x_52880</name>
</gene>
<feature type="signal peptide" evidence="2">
    <location>
        <begin position="1"/>
        <end position="25"/>
    </location>
</feature>
<dbReference type="EMBL" id="CP036525">
    <property type="protein sequence ID" value="QDT06867.1"/>
    <property type="molecule type" value="Genomic_DNA"/>
</dbReference>
<dbReference type="AlphaFoldDB" id="A0A517NIA7"/>
<proteinExistence type="predicted"/>
<dbReference type="OrthoDB" id="9930726at2"/>
<keyword evidence="2" id="KW-0732">Signal</keyword>